<keyword evidence="2" id="KW-1185">Reference proteome</keyword>
<evidence type="ECO:0000313" key="2">
    <source>
        <dbReference type="Proteomes" id="UP000485058"/>
    </source>
</evidence>
<accession>A0A6A0A924</accession>
<dbReference type="EMBL" id="BLLF01003949">
    <property type="protein sequence ID" value="GFH28597.1"/>
    <property type="molecule type" value="Genomic_DNA"/>
</dbReference>
<protein>
    <submittedName>
        <fullName evidence="1">Uncharacterized protein</fullName>
    </submittedName>
</protein>
<name>A0A6A0A924_HAELA</name>
<proteinExistence type="predicted"/>
<dbReference type="AlphaFoldDB" id="A0A6A0A924"/>
<comment type="caution">
    <text evidence="1">The sequence shown here is derived from an EMBL/GenBank/DDBJ whole genome shotgun (WGS) entry which is preliminary data.</text>
</comment>
<dbReference type="Proteomes" id="UP000485058">
    <property type="component" value="Unassembled WGS sequence"/>
</dbReference>
<gene>
    <name evidence="1" type="ORF">HaLaN_27114</name>
</gene>
<organism evidence="1 2">
    <name type="scientific">Haematococcus lacustris</name>
    <name type="common">Green alga</name>
    <name type="synonym">Haematococcus pluvialis</name>
    <dbReference type="NCBI Taxonomy" id="44745"/>
    <lineage>
        <taxon>Eukaryota</taxon>
        <taxon>Viridiplantae</taxon>
        <taxon>Chlorophyta</taxon>
        <taxon>core chlorophytes</taxon>
        <taxon>Chlorophyceae</taxon>
        <taxon>CS clade</taxon>
        <taxon>Chlamydomonadales</taxon>
        <taxon>Haematococcaceae</taxon>
        <taxon>Haematococcus</taxon>
    </lineage>
</organism>
<reference evidence="1 2" key="1">
    <citation type="submission" date="2020-02" db="EMBL/GenBank/DDBJ databases">
        <title>Draft genome sequence of Haematococcus lacustris strain NIES-144.</title>
        <authorList>
            <person name="Morimoto D."/>
            <person name="Nakagawa S."/>
            <person name="Yoshida T."/>
            <person name="Sawayama S."/>
        </authorList>
    </citation>
    <scope>NUCLEOTIDE SEQUENCE [LARGE SCALE GENOMIC DNA]</scope>
    <source>
        <strain evidence="1 2">NIES-144</strain>
    </source>
</reference>
<sequence length="66" mass="7317">MQPTCPQSFLHALPARNTGAHHSNLLLVIDVEGNELQGQRSTRWMAMTPALCSFQLLPDDQTPHPP</sequence>
<evidence type="ECO:0000313" key="1">
    <source>
        <dbReference type="EMBL" id="GFH28597.1"/>
    </source>
</evidence>